<protein>
    <recommendedName>
        <fullName evidence="2">Bacterial surface antigen (D15) domain-containing protein</fullName>
    </recommendedName>
</protein>
<gene>
    <name evidence="1" type="ORF">METZ01_LOCUS24560</name>
</gene>
<reference evidence="1" key="1">
    <citation type="submission" date="2018-05" db="EMBL/GenBank/DDBJ databases">
        <authorList>
            <person name="Lanie J.A."/>
            <person name="Ng W.-L."/>
            <person name="Kazmierczak K.M."/>
            <person name="Andrzejewski T.M."/>
            <person name="Davidsen T.M."/>
            <person name="Wayne K.J."/>
            <person name="Tettelin H."/>
            <person name="Glass J.I."/>
            <person name="Rusch D."/>
            <person name="Podicherti R."/>
            <person name="Tsui H.-C.T."/>
            <person name="Winkler M.E."/>
        </authorList>
    </citation>
    <scope>NUCLEOTIDE SEQUENCE</scope>
</reference>
<evidence type="ECO:0000313" key="1">
    <source>
        <dbReference type="EMBL" id="SUZ71706.1"/>
    </source>
</evidence>
<dbReference type="EMBL" id="UINC01001130">
    <property type="protein sequence ID" value="SUZ71706.1"/>
    <property type="molecule type" value="Genomic_DNA"/>
</dbReference>
<proteinExistence type="predicted"/>
<sequence>MFLNQNLIQQLYIVTLSRNSKMLKKTLFLISFLFLIHSSVSAIERRTEQFSTEFGYLTLPLPYVIPGAGMGLGFLGGFNNVPFGSTETTLDLFAILITGDIGGGIVLATDVPVIPKFLLLDIGQGNFDKGSFRSYRDRRMSSDPDDYVISELSDTRFKFTRLTLTFFDRMLDVFTFGTNNKSTLSAVRDKDGDLIYEANQSFEGDSRSNGFQIDWTDDRTDPQKGLKLIYTNSDSPASTSESPDYYVENYNITGYVPVLSYSTIALNWYRSGATVRRQGNTDLDYLIARETATCFSNCDTATIEVLAKNRQATNQYGSAGSLGGTERLRSYVGGRFSGAQVESRGIEFRWNLSDEKTAFDWYFIKDIRTGFQVAFFYEEGTVADSESDLWNEKRTSAGIGTRLVTGSGFVYRLDYATGKEGGSTIVIFDYPWGTFGQ</sequence>
<organism evidence="1">
    <name type="scientific">marine metagenome</name>
    <dbReference type="NCBI Taxonomy" id="408172"/>
    <lineage>
        <taxon>unclassified sequences</taxon>
        <taxon>metagenomes</taxon>
        <taxon>ecological metagenomes</taxon>
    </lineage>
</organism>
<dbReference type="AlphaFoldDB" id="A0A381PX95"/>
<accession>A0A381PX95</accession>
<name>A0A381PX95_9ZZZZ</name>
<evidence type="ECO:0008006" key="2">
    <source>
        <dbReference type="Google" id="ProtNLM"/>
    </source>
</evidence>